<evidence type="ECO:0000313" key="14">
    <source>
        <dbReference type="Proteomes" id="UP001500618"/>
    </source>
</evidence>
<dbReference type="CDD" id="cd06577">
    <property type="entry name" value="PASTA_pknB"/>
    <property type="match status" value="1"/>
</dbReference>
<sequence>MNVTMGALLGGRYRLDSRIAVGGMGEVWRGHDEVLGRSVALKIMHAQLSTDPGFVDRFRAEARNTARLHHPGIAAVYDYGETSVEGGPPQAYLVMQLVDGEPLSDLLARVGKLPVDTTLELIAQTAEALQAAHRAGVIHRDVKPANLMVQHDPATGANTIVVTDFGIARTVESSHITSSGQVFGTAAYLPPEQAAGKRATPASDQYSLGVVAYLCLSGRRPFTDENPTRVALAHLRDKPPALPSDIPPAARALVTRAMAKEPGSRFASMDVLSSAARAAMSGVVTSSGKAPTPRIPKPGRGTVVLASPTVANAAALGTTIRQRRGGRRTGAWAIGIAAAFALVLLVGAGYAITMHNVNPQVVNSQSKVTGNPNGNGSDTAPQGAGTGSAPASPSAKVSSPTGQAPAAGHSVGPVVQPPSQPGVPGGGHAGSAPPQPIVLNPADYVGKPCAQAESQIRAKGLATQEVLNDNPNGTPGTVNSVTPTQAMRGQTVTVYCQKAAPPPPTSAPPASPTPPATTNS</sequence>
<comment type="catalytic activity">
    <reaction evidence="8">
        <text>L-threonyl-[protein] + ATP = O-phospho-L-threonyl-[protein] + ADP + H(+)</text>
        <dbReference type="Rhea" id="RHEA:46608"/>
        <dbReference type="Rhea" id="RHEA-COMP:11060"/>
        <dbReference type="Rhea" id="RHEA-COMP:11605"/>
        <dbReference type="ChEBI" id="CHEBI:15378"/>
        <dbReference type="ChEBI" id="CHEBI:30013"/>
        <dbReference type="ChEBI" id="CHEBI:30616"/>
        <dbReference type="ChEBI" id="CHEBI:61977"/>
        <dbReference type="ChEBI" id="CHEBI:456216"/>
        <dbReference type="EC" id="2.7.11.1"/>
    </reaction>
</comment>
<comment type="catalytic activity">
    <reaction evidence="9">
        <text>L-seryl-[protein] + ATP = O-phospho-L-seryl-[protein] + ADP + H(+)</text>
        <dbReference type="Rhea" id="RHEA:17989"/>
        <dbReference type="Rhea" id="RHEA-COMP:9863"/>
        <dbReference type="Rhea" id="RHEA-COMP:11604"/>
        <dbReference type="ChEBI" id="CHEBI:15378"/>
        <dbReference type="ChEBI" id="CHEBI:29999"/>
        <dbReference type="ChEBI" id="CHEBI:30616"/>
        <dbReference type="ChEBI" id="CHEBI:83421"/>
        <dbReference type="ChEBI" id="CHEBI:456216"/>
        <dbReference type="EC" id="2.7.11.1"/>
    </reaction>
</comment>
<feature type="region of interest" description="Disordered" evidence="10">
    <location>
        <begin position="497"/>
        <end position="520"/>
    </location>
</feature>
<evidence type="ECO:0000256" key="4">
    <source>
        <dbReference type="ARBA" id="ARBA00022737"/>
    </source>
</evidence>
<evidence type="ECO:0000256" key="6">
    <source>
        <dbReference type="ARBA" id="ARBA00022777"/>
    </source>
</evidence>
<comment type="caution">
    <text evidence="13">The sequence shown here is derived from an EMBL/GenBank/DDBJ whole genome shotgun (WGS) entry which is preliminary data.</text>
</comment>
<protein>
    <recommendedName>
        <fullName evidence="1">non-specific serine/threonine protein kinase</fullName>
        <ecNumber evidence="1">2.7.11.1</ecNumber>
    </recommendedName>
</protein>
<keyword evidence="5" id="KW-0547">Nucleotide-binding</keyword>
<evidence type="ECO:0000256" key="8">
    <source>
        <dbReference type="ARBA" id="ARBA00047899"/>
    </source>
</evidence>
<evidence type="ECO:0000256" key="9">
    <source>
        <dbReference type="ARBA" id="ARBA00048679"/>
    </source>
</evidence>
<dbReference type="Pfam" id="PF00069">
    <property type="entry name" value="Pkinase"/>
    <property type="match status" value="1"/>
</dbReference>
<feature type="compositionally biased region" description="Low complexity" evidence="10">
    <location>
        <begin position="379"/>
        <end position="400"/>
    </location>
</feature>
<dbReference type="PROSITE" id="PS00108">
    <property type="entry name" value="PROTEIN_KINASE_ST"/>
    <property type="match status" value="1"/>
</dbReference>
<evidence type="ECO:0000256" key="10">
    <source>
        <dbReference type="SAM" id="MobiDB-lite"/>
    </source>
</evidence>
<feature type="transmembrane region" description="Helical" evidence="11">
    <location>
        <begin position="331"/>
        <end position="352"/>
    </location>
</feature>
<dbReference type="Gene3D" id="1.10.510.10">
    <property type="entry name" value="Transferase(Phosphotransferase) domain 1"/>
    <property type="match status" value="1"/>
</dbReference>
<dbReference type="PROSITE" id="PS50011">
    <property type="entry name" value="PROTEIN_KINASE_DOM"/>
    <property type="match status" value="1"/>
</dbReference>
<keyword evidence="7" id="KW-0067">ATP-binding</keyword>
<evidence type="ECO:0000256" key="2">
    <source>
        <dbReference type="ARBA" id="ARBA00022527"/>
    </source>
</evidence>
<proteinExistence type="predicted"/>
<keyword evidence="2" id="KW-0723">Serine/threonine-protein kinase</keyword>
<reference evidence="13 14" key="1">
    <citation type="journal article" date="2019" name="Int. J. Syst. Evol. Microbiol.">
        <title>The Global Catalogue of Microorganisms (GCM) 10K type strain sequencing project: providing services to taxonomists for standard genome sequencing and annotation.</title>
        <authorList>
            <consortium name="The Broad Institute Genomics Platform"/>
            <consortium name="The Broad Institute Genome Sequencing Center for Infectious Disease"/>
            <person name="Wu L."/>
            <person name="Ma J."/>
        </authorList>
    </citation>
    <scope>NUCLEOTIDE SEQUENCE [LARGE SCALE GENOMIC DNA]</scope>
    <source>
        <strain evidence="13 14">JCM 14718</strain>
    </source>
</reference>
<dbReference type="Gene3D" id="3.30.200.20">
    <property type="entry name" value="Phosphorylase Kinase, domain 1"/>
    <property type="match status" value="1"/>
</dbReference>
<dbReference type="InterPro" id="IPR000719">
    <property type="entry name" value="Prot_kinase_dom"/>
</dbReference>
<keyword evidence="11" id="KW-0472">Membrane</keyword>
<evidence type="ECO:0000313" key="13">
    <source>
        <dbReference type="EMBL" id="GAA1677514.1"/>
    </source>
</evidence>
<dbReference type="InterPro" id="IPR011009">
    <property type="entry name" value="Kinase-like_dom_sf"/>
</dbReference>
<dbReference type="SUPFAM" id="SSF56112">
    <property type="entry name" value="Protein kinase-like (PK-like)"/>
    <property type="match status" value="1"/>
</dbReference>
<dbReference type="PANTHER" id="PTHR43289">
    <property type="entry name" value="MITOGEN-ACTIVATED PROTEIN KINASE KINASE KINASE 20-RELATED"/>
    <property type="match status" value="1"/>
</dbReference>
<feature type="compositionally biased region" description="Polar residues" evidence="10">
    <location>
        <begin position="363"/>
        <end position="378"/>
    </location>
</feature>
<dbReference type="Proteomes" id="UP001500618">
    <property type="component" value="Unassembled WGS sequence"/>
</dbReference>
<dbReference type="EMBL" id="BAAANY010000009">
    <property type="protein sequence ID" value="GAA1677514.1"/>
    <property type="molecule type" value="Genomic_DNA"/>
</dbReference>
<keyword evidence="14" id="KW-1185">Reference proteome</keyword>
<evidence type="ECO:0000256" key="11">
    <source>
        <dbReference type="SAM" id="Phobius"/>
    </source>
</evidence>
<organism evidence="13 14">
    <name type="scientific">Fodinicola feengrottensis</name>
    <dbReference type="NCBI Taxonomy" id="435914"/>
    <lineage>
        <taxon>Bacteria</taxon>
        <taxon>Bacillati</taxon>
        <taxon>Actinomycetota</taxon>
        <taxon>Actinomycetes</taxon>
        <taxon>Mycobacteriales</taxon>
        <taxon>Fodinicola</taxon>
    </lineage>
</organism>
<evidence type="ECO:0000256" key="3">
    <source>
        <dbReference type="ARBA" id="ARBA00022679"/>
    </source>
</evidence>
<keyword evidence="4" id="KW-0677">Repeat</keyword>
<feature type="region of interest" description="Disordered" evidence="10">
    <location>
        <begin position="363"/>
        <end position="439"/>
    </location>
</feature>
<dbReference type="InterPro" id="IPR008271">
    <property type="entry name" value="Ser/Thr_kinase_AS"/>
</dbReference>
<accession>A0ABN2GVK7</accession>
<feature type="compositionally biased region" description="Pro residues" evidence="10">
    <location>
        <begin position="500"/>
        <end position="520"/>
    </location>
</feature>
<dbReference type="InterPro" id="IPR005543">
    <property type="entry name" value="PASTA_dom"/>
</dbReference>
<feature type="domain" description="Protein kinase" evidence="12">
    <location>
        <begin position="13"/>
        <end position="280"/>
    </location>
</feature>
<gene>
    <name evidence="13" type="ORF">GCM10009765_28510</name>
</gene>
<evidence type="ECO:0000259" key="12">
    <source>
        <dbReference type="PROSITE" id="PS50011"/>
    </source>
</evidence>
<keyword evidence="6" id="KW-0418">Kinase</keyword>
<dbReference type="SMART" id="SM00220">
    <property type="entry name" value="S_TKc"/>
    <property type="match status" value="1"/>
</dbReference>
<evidence type="ECO:0000256" key="1">
    <source>
        <dbReference type="ARBA" id="ARBA00012513"/>
    </source>
</evidence>
<keyword evidence="11" id="KW-0812">Transmembrane</keyword>
<dbReference type="CDD" id="cd14014">
    <property type="entry name" value="STKc_PknB_like"/>
    <property type="match status" value="1"/>
</dbReference>
<keyword evidence="3" id="KW-0808">Transferase</keyword>
<keyword evidence="11" id="KW-1133">Transmembrane helix</keyword>
<evidence type="ECO:0000256" key="5">
    <source>
        <dbReference type="ARBA" id="ARBA00022741"/>
    </source>
</evidence>
<name>A0ABN2GVK7_9ACTN</name>
<dbReference type="RefSeq" id="WP_344310554.1">
    <property type="nucleotide sequence ID" value="NZ_BAAANY010000009.1"/>
</dbReference>
<dbReference type="EC" id="2.7.11.1" evidence="1"/>
<evidence type="ECO:0000256" key="7">
    <source>
        <dbReference type="ARBA" id="ARBA00022840"/>
    </source>
</evidence>
<dbReference type="PANTHER" id="PTHR43289:SF6">
    <property type="entry name" value="SERINE_THREONINE-PROTEIN KINASE NEKL-3"/>
    <property type="match status" value="1"/>
</dbReference>